<dbReference type="InterPro" id="IPR027903">
    <property type="entry name" value="DUF4566"/>
</dbReference>
<reference evidence="1" key="1">
    <citation type="submission" date="2014-12" db="EMBL/GenBank/DDBJ databases">
        <title>Insight into the proteome of Arion vulgaris.</title>
        <authorList>
            <person name="Aradska J."/>
            <person name="Bulat T."/>
            <person name="Smidak R."/>
            <person name="Sarate P."/>
            <person name="Gangsoo J."/>
            <person name="Sialana F."/>
            <person name="Bilban M."/>
            <person name="Lubec G."/>
        </authorList>
    </citation>
    <scope>NUCLEOTIDE SEQUENCE</scope>
    <source>
        <tissue evidence="1">Skin</tissue>
    </source>
</reference>
<evidence type="ECO:0000313" key="1">
    <source>
        <dbReference type="EMBL" id="CEK57630.1"/>
    </source>
</evidence>
<dbReference type="EMBL" id="HACG01010765">
    <property type="protein sequence ID" value="CEK57630.1"/>
    <property type="molecule type" value="Transcribed_RNA"/>
</dbReference>
<protein>
    <submittedName>
        <fullName evidence="1">Uncharacterized protein</fullName>
    </submittedName>
</protein>
<proteinExistence type="predicted"/>
<dbReference type="AlphaFoldDB" id="A0A0B6YQ68"/>
<dbReference type="Pfam" id="PF15130">
    <property type="entry name" value="DUF4566"/>
    <property type="match status" value="1"/>
</dbReference>
<name>A0A0B6YQ68_9EUPU</name>
<accession>A0A0B6YQ68</accession>
<sequence length="228" mass="27013">MGDPVTRKSAAVSRLRNNLRKKREALADQFDFKMYISFHFKEEKKKTALFEVAEVLPVMTNNYEHSILQGVKNDSYSYESSRELIEKDVVQFHAHRWQPMRRDVIGCTSQVDFFLWPRNDIESIQCHLYSRWKGECAPYRPLNAEYNFCSDDYERQLMRLLTVRDKTGLIVTNSDQTVFLFVDKHHMQTNTNKVLLYKLHSVCLYMPQDQLMNWTSGTIEDLVARHFV</sequence>
<organism evidence="1">
    <name type="scientific">Arion vulgaris</name>
    <dbReference type="NCBI Taxonomy" id="1028688"/>
    <lineage>
        <taxon>Eukaryota</taxon>
        <taxon>Metazoa</taxon>
        <taxon>Spiralia</taxon>
        <taxon>Lophotrochozoa</taxon>
        <taxon>Mollusca</taxon>
        <taxon>Gastropoda</taxon>
        <taxon>Heterobranchia</taxon>
        <taxon>Euthyneura</taxon>
        <taxon>Panpulmonata</taxon>
        <taxon>Eupulmonata</taxon>
        <taxon>Stylommatophora</taxon>
        <taxon>Helicina</taxon>
        <taxon>Arionoidea</taxon>
        <taxon>Arionidae</taxon>
        <taxon>Arion</taxon>
    </lineage>
</organism>
<gene>
    <name evidence="1" type="primary">ORF30682</name>
</gene>